<evidence type="ECO:0000259" key="8">
    <source>
        <dbReference type="Pfam" id="PF20684"/>
    </source>
</evidence>
<dbReference type="GO" id="GO:0016020">
    <property type="term" value="C:membrane"/>
    <property type="evidence" value="ECO:0007669"/>
    <property type="project" value="UniProtKB-SubCell"/>
</dbReference>
<feature type="transmembrane region" description="Helical" evidence="7">
    <location>
        <begin position="273"/>
        <end position="295"/>
    </location>
</feature>
<dbReference type="InterPro" id="IPR052337">
    <property type="entry name" value="SAT4-like"/>
</dbReference>
<name>A0A9P6G5I7_9PLEO</name>
<protein>
    <submittedName>
        <fullName evidence="9">Integral membrane protein</fullName>
    </submittedName>
</protein>
<evidence type="ECO:0000256" key="2">
    <source>
        <dbReference type="ARBA" id="ARBA00022692"/>
    </source>
</evidence>
<evidence type="ECO:0000256" key="5">
    <source>
        <dbReference type="ARBA" id="ARBA00038359"/>
    </source>
</evidence>
<feature type="transmembrane region" description="Helical" evidence="7">
    <location>
        <begin position="29"/>
        <end position="51"/>
    </location>
</feature>
<dbReference type="AlphaFoldDB" id="A0A9P6G5I7"/>
<keyword evidence="2 7" id="KW-0812">Transmembrane</keyword>
<evidence type="ECO:0000256" key="7">
    <source>
        <dbReference type="SAM" id="Phobius"/>
    </source>
</evidence>
<dbReference type="EMBL" id="WJXW01000018">
    <property type="protein sequence ID" value="KAF9728820.1"/>
    <property type="molecule type" value="Genomic_DNA"/>
</dbReference>
<keyword evidence="10" id="KW-1185">Reference proteome</keyword>
<dbReference type="InterPro" id="IPR049326">
    <property type="entry name" value="Rhodopsin_dom_fungi"/>
</dbReference>
<sequence>MPGGIHPPLSVILQWPKPNYISPVTRPNVATIVACVFGPLTALLLFARLWVRIRVQRNAGLDDWLMIAAIVSVVLQRRVCIPTSDVYGFNKHVWDVQPHFYVIERKYVLAIETVFCVGSGLIKVSILLFYKRLGSRAVSNTYRWAIRLTIAFITAYSIAFALVPIFGCQPISAFWDQIDIIKTAMGYEYKCFNEGADVFSACMISTAQDLLTAILPTFLYWKLQIPIRQKIALFGIFAIGYGVVAIGALRSYFSWKIFFDTYDVTWFTWYTWNWTLLEIHMGAMCANAPALKMFFTQVLRIKSLSSGSRSHTKSSGTKTSTYSKLSVWKSNQKFRQYGHISEPYPESFGSNVDLPAQQDAQVRKPTASKRNSDVTIFPNLEDIELGIFRTQSQPRDETYCISHSQENLQALPRMPSPYPAALLPLPTDPGPSTYENHDRKKPTWQSWS</sequence>
<gene>
    <name evidence="9" type="ORF">PMIN01_13200</name>
</gene>
<feature type="transmembrane region" description="Helical" evidence="7">
    <location>
        <begin position="231"/>
        <end position="253"/>
    </location>
</feature>
<evidence type="ECO:0000256" key="3">
    <source>
        <dbReference type="ARBA" id="ARBA00022989"/>
    </source>
</evidence>
<keyword evidence="4 7" id="KW-0472">Membrane</keyword>
<proteinExistence type="inferred from homology"/>
<comment type="similarity">
    <text evidence="5">Belongs to the SAT4 family.</text>
</comment>
<dbReference type="Pfam" id="PF20684">
    <property type="entry name" value="Fung_rhodopsin"/>
    <property type="match status" value="1"/>
</dbReference>
<accession>A0A9P6G5I7</accession>
<keyword evidence="3 7" id="KW-1133">Transmembrane helix</keyword>
<feature type="transmembrane region" description="Helical" evidence="7">
    <location>
        <begin position="142"/>
        <end position="166"/>
    </location>
</feature>
<dbReference type="OrthoDB" id="5429740at2759"/>
<evidence type="ECO:0000313" key="9">
    <source>
        <dbReference type="EMBL" id="KAF9728820.1"/>
    </source>
</evidence>
<evidence type="ECO:0000313" key="10">
    <source>
        <dbReference type="Proteomes" id="UP000756921"/>
    </source>
</evidence>
<organism evidence="9 10">
    <name type="scientific">Paraphaeosphaeria minitans</name>
    <dbReference type="NCBI Taxonomy" id="565426"/>
    <lineage>
        <taxon>Eukaryota</taxon>
        <taxon>Fungi</taxon>
        <taxon>Dikarya</taxon>
        <taxon>Ascomycota</taxon>
        <taxon>Pezizomycotina</taxon>
        <taxon>Dothideomycetes</taxon>
        <taxon>Pleosporomycetidae</taxon>
        <taxon>Pleosporales</taxon>
        <taxon>Massarineae</taxon>
        <taxon>Didymosphaeriaceae</taxon>
        <taxon>Paraphaeosphaeria</taxon>
    </lineage>
</organism>
<evidence type="ECO:0000256" key="4">
    <source>
        <dbReference type="ARBA" id="ARBA00023136"/>
    </source>
</evidence>
<comment type="subcellular location">
    <subcellularLocation>
        <location evidence="1">Membrane</location>
        <topology evidence="1">Multi-pass membrane protein</topology>
    </subcellularLocation>
</comment>
<reference evidence="9" key="1">
    <citation type="journal article" date="2020" name="Mol. Plant Microbe Interact.">
        <title>Genome Sequence of the Biocontrol Agent Coniothyrium minitans strain Conio (IMI 134523).</title>
        <authorList>
            <person name="Patel D."/>
            <person name="Shittu T.A."/>
            <person name="Baroncelli R."/>
            <person name="Muthumeenakshi S."/>
            <person name="Osborne T.H."/>
            <person name="Janganan T.K."/>
            <person name="Sreenivasaprasad S."/>
        </authorList>
    </citation>
    <scope>NUCLEOTIDE SEQUENCE</scope>
    <source>
        <strain evidence="9">Conio</strain>
    </source>
</reference>
<feature type="region of interest" description="Disordered" evidence="6">
    <location>
        <begin position="421"/>
        <end position="448"/>
    </location>
</feature>
<feature type="transmembrane region" description="Helical" evidence="7">
    <location>
        <begin position="107"/>
        <end position="130"/>
    </location>
</feature>
<dbReference type="Proteomes" id="UP000756921">
    <property type="component" value="Unassembled WGS sequence"/>
</dbReference>
<evidence type="ECO:0000256" key="6">
    <source>
        <dbReference type="SAM" id="MobiDB-lite"/>
    </source>
</evidence>
<evidence type="ECO:0000256" key="1">
    <source>
        <dbReference type="ARBA" id="ARBA00004141"/>
    </source>
</evidence>
<dbReference type="PANTHER" id="PTHR33048:SF129">
    <property type="entry name" value="INTEGRAL MEMBRANE PROTEIN-RELATED"/>
    <property type="match status" value="1"/>
</dbReference>
<feature type="domain" description="Rhodopsin" evidence="8">
    <location>
        <begin position="47"/>
        <end position="295"/>
    </location>
</feature>
<comment type="caution">
    <text evidence="9">The sequence shown here is derived from an EMBL/GenBank/DDBJ whole genome shotgun (WGS) entry which is preliminary data.</text>
</comment>
<dbReference type="PANTHER" id="PTHR33048">
    <property type="entry name" value="PTH11-LIKE INTEGRAL MEMBRANE PROTEIN (AFU_ORTHOLOGUE AFUA_5G11245)"/>
    <property type="match status" value="1"/>
</dbReference>